<dbReference type="Proteomes" id="UP000215145">
    <property type="component" value="Unassembled WGS sequence"/>
</dbReference>
<name>A0A229NWM5_9BACL</name>
<feature type="region of interest" description="Disordered" evidence="1">
    <location>
        <begin position="68"/>
        <end position="108"/>
    </location>
</feature>
<dbReference type="RefSeq" id="WP_089524967.1">
    <property type="nucleotide sequence ID" value="NZ_NMUQ01000002.1"/>
</dbReference>
<accession>A0A229NWM5</accession>
<evidence type="ECO:0000256" key="1">
    <source>
        <dbReference type="SAM" id="MobiDB-lite"/>
    </source>
</evidence>
<proteinExistence type="predicted"/>
<dbReference type="AlphaFoldDB" id="A0A229NWM5"/>
<dbReference type="OrthoDB" id="2381664at2"/>
<keyword evidence="3" id="KW-1185">Reference proteome</keyword>
<evidence type="ECO:0000313" key="2">
    <source>
        <dbReference type="EMBL" id="OXM14145.1"/>
    </source>
</evidence>
<evidence type="ECO:0000313" key="3">
    <source>
        <dbReference type="Proteomes" id="UP000215145"/>
    </source>
</evidence>
<dbReference type="EMBL" id="NMUQ01000002">
    <property type="protein sequence ID" value="OXM14145.1"/>
    <property type="molecule type" value="Genomic_DNA"/>
</dbReference>
<sequence>MKKRHWKWSVGALVLATGVWTGTQWDTIANSLGGQASAAEATNAPSSVPGTVDDPVVTKSYVDQKIAELKNGGGGTGSTPAATATPKPSTAPSTAPSPGDSPEPADSGIKVINVPIGKTLIAADGAEVVVRGGKAVAYSPDSNGIADVTAGVDIKSGSSVPQNHLILFPRGGRGVGSAEGMKSGLTVMVRGEYEIKTIEKSK</sequence>
<reference evidence="2 3" key="1">
    <citation type="submission" date="2017-07" db="EMBL/GenBank/DDBJ databases">
        <title>Paenibacillus herberti R33 genome sequencing and assembly.</title>
        <authorList>
            <person name="Su W."/>
        </authorList>
    </citation>
    <scope>NUCLEOTIDE SEQUENCE [LARGE SCALE GENOMIC DNA]</scope>
    <source>
        <strain evidence="2 3">R33</strain>
    </source>
</reference>
<gene>
    <name evidence="2" type="ORF">CGZ75_14315</name>
</gene>
<protein>
    <submittedName>
        <fullName evidence="2">Uncharacterized protein</fullName>
    </submittedName>
</protein>
<organism evidence="2 3">
    <name type="scientific">Paenibacillus herberti</name>
    <dbReference type="NCBI Taxonomy" id="1619309"/>
    <lineage>
        <taxon>Bacteria</taxon>
        <taxon>Bacillati</taxon>
        <taxon>Bacillota</taxon>
        <taxon>Bacilli</taxon>
        <taxon>Bacillales</taxon>
        <taxon>Paenibacillaceae</taxon>
        <taxon>Paenibacillus</taxon>
    </lineage>
</organism>
<comment type="caution">
    <text evidence="2">The sequence shown here is derived from an EMBL/GenBank/DDBJ whole genome shotgun (WGS) entry which is preliminary data.</text>
</comment>
<feature type="compositionally biased region" description="Low complexity" evidence="1">
    <location>
        <begin position="78"/>
        <end position="98"/>
    </location>
</feature>